<evidence type="ECO:0008006" key="4">
    <source>
        <dbReference type="Google" id="ProtNLM"/>
    </source>
</evidence>
<evidence type="ECO:0000256" key="1">
    <source>
        <dbReference type="SAM" id="SignalP"/>
    </source>
</evidence>
<proteinExistence type="predicted"/>
<dbReference type="Proteomes" id="UP000008493">
    <property type="component" value="Unassembled WGS sequence"/>
</dbReference>
<dbReference type="GeneID" id="18831726"/>
<organism evidence="2 3">
    <name type="scientific">Agaricus bisporus var. burnettii (strain JB137-S8 / ATCC MYA-4627 / FGSC 10392)</name>
    <name type="common">White button mushroom</name>
    <dbReference type="NCBI Taxonomy" id="597362"/>
    <lineage>
        <taxon>Eukaryota</taxon>
        <taxon>Fungi</taxon>
        <taxon>Dikarya</taxon>
        <taxon>Basidiomycota</taxon>
        <taxon>Agaricomycotina</taxon>
        <taxon>Agaricomycetes</taxon>
        <taxon>Agaricomycetidae</taxon>
        <taxon>Agaricales</taxon>
        <taxon>Agaricineae</taxon>
        <taxon>Agaricaceae</taxon>
        <taxon>Agaricus</taxon>
    </lineage>
</organism>
<protein>
    <recommendedName>
        <fullName evidence="4">Secreted protein</fullName>
    </recommendedName>
</protein>
<keyword evidence="1" id="KW-0732">Signal</keyword>
<dbReference type="KEGG" id="abp:AGABI1DRAFT81195"/>
<name>K5X6A6_AGABU</name>
<dbReference type="InParanoid" id="K5X6A6"/>
<feature type="signal peptide" evidence="1">
    <location>
        <begin position="1"/>
        <end position="19"/>
    </location>
</feature>
<keyword evidence="3" id="KW-1185">Reference proteome</keyword>
<dbReference type="EMBL" id="JH971385">
    <property type="protein sequence ID" value="EKM83416.1"/>
    <property type="molecule type" value="Genomic_DNA"/>
</dbReference>
<sequence length="78" mass="8390">MQSAFFRVLCLFVGSKLEAGQPELEAFLDGSASHLASQSAFAASLTAKWCSLTDSAAFGLKATAKSKMFRADKTREPR</sequence>
<dbReference type="RefSeq" id="XP_007325247.1">
    <property type="nucleotide sequence ID" value="XM_007325185.1"/>
</dbReference>
<evidence type="ECO:0000313" key="2">
    <source>
        <dbReference type="EMBL" id="EKM83416.1"/>
    </source>
</evidence>
<dbReference type="HOGENOM" id="CLU_2621468_0_0_1"/>
<feature type="chain" id="PRO_5003886070" description="Secreted protein" evidence="1">
    <location>
        <begin position="20"/>
        <end position="78"/>
    </location>
</feature>
<reference evidence="3" key="1">
    <citation type="journal article" date="2012" name="Proc. Natl. Acad. Sci. U.S.A.">
        <title>Genome sequence of the button mushroom Agaricus bisporus reveals mechanisms governing adaptation to a humic-rich ecological niche.</title>
        <authorList>
            <person name="Morin E."/>
            <person name="Kohler A."/>
            <person name="Baker A.R."/>
            <person name="Foulongne-Oriol M."/>
            <person name="Lombard V."/>
            <person name="Nagy L.G."/>
            <person name="Ohm R.A."/>
            <person name="Patyshakuliyeva A."/>
            <person name="Brun A."/>
            <person name="Aerts A.L."/>
            <person name="Bailey A.M."/>
            <person name="Billette C."/>
            <person name="Coutinho P.M."/>
            <person name="Deakin G."/>
            <person name="Doddapaneni H."/>
            <person name="Floudas D."/>
            <person name="Grimwood J."/>
            <person name="Hilden K."/>
            <person name="Kuees U."/>
            <person name="LaButti K.M."/>
            <person name="Lapidus A."/>
            <person name="Lindquist E.A."/>
            <person name="Lucas S.M."/>
            <person name="Murat C."/>
            <person name="Riley R.W."/>
            <person name="Salamov A.A."/>
            <person name="Schmutz J."/>
            <person name="Subramanian V."/>
            <person name="Woesten H.A.B."/>
            <person name="Xu J."/>
            <person name="Eastwood D.C."/>
            <person name="Foster G.D."/>
            <person name="Sonnenberg A.S."/>
            <person name="Cullen D."/>
            <person name="de Vries R.P."/>
            <person name="Lundell T."/>
            <person name="Hibbett D.S."/>
            <person name="Henrissat B."/>
            <person name="Burton K.S."/>
            <person name="Kerrigan R.W."/>
            <person name="Challen M.P."/>
            <person name="Grigoriev I.V."/>
            <person name="Martin F."/>
        </authorList>
    </citation>
    <scope>NUCLEOTIDE SEQUENCE [LARGE SCALE GENOMIC DNA]</scope>
    <source>
        <strain evidence="3">JB137-S8 / ATCC MYA-4627 / FGSC 10392</strain>
    </source>
</reference>
<accession>K5X6A6</accession>
<gene>
    <name evidence="2" type="ORF">AGABI1DRAFT_81195</name>
</gene>
<dbReference type="AlphaFoldDB" id="K5X6A6"/>
<evidence type="ECO:0000313" key="3">
    <source>
        <dbReference type="Proteomes" id="UP000008493"/>
    </source>
</evidence>